<organism evidence="2 3">
    <name type="scientific">Anaeramoeba flamelloides</name>
    <dbReference type="NCBI Taxonomy" id="1746091"/>
    <lineage>
        <taxon>Eukaryota</taxon>
        <taxon>Metamonada</taxon>
        <taxon>Anaeramoebidae</taxon>
        <taxon>Anaeramoeba</taxon>
    </lineage>
</organism>
<feature type="compositionally biased region" description="Basic residues" evidence="1">
    <location>
        <begin position="347"/>
        <end position="356"/>
    </location>
</feature>
<feature type="compositionally biased region" description="Polar residues" evidence="1">
    <location>
        <begin position="113"/>
        <end position="125"/>
    </location>
</feature>
<evidence type="ECO:0000313" key="2">
    <source>
        <dbReference type="EMBL" id="KAJ6232181.1"/>
    </source>
</evidence>
<feature type="compositionally biased region" description="Basic residues" evidence="1">
    <location>
        <begin position="318"/>
        <end position="337"/>
    </location>
</feature>
<gene>
    <name evidence="2" type="ORF">M0813_05100</name>
</gene>
<dbReference type="EMBL" id="JAOAOG010000294">
    <property type="protein sequence ID" value="KAJ6232181.1"/>
    <property type="molecule type" value="Genomic_DNA"/>
</dbReference>
<feature type="region of interest" description="Disordered" evidence="1">
    <location>
        <begin position="107"/>
        <end position="132"/>
    </location>
</feature>
<reference evidence="2" key="1">
    <citation type="submission" date="2022-08" db="EMBL/GenBank/DDBJ databases">
        <title>Novel sulfate-reducing endosymbionts in the free-living metamonad Anaeramoeba.</title>
        <authorList>
            <person name="Jerlstrom-Hultqvist J."/>
            <person name="Cepicka I."/>
            <person name="Gallot-Lavallee L."/>
            <person name="Salas-Leiva D."/>
            <person name="Curtis B.A."/>
            <person name="Zahonova K."/>
            <person name="Pipaliya S."/>
            <person name="Dacks J."/>
            <person name="Roger A.J."/>
        </authorList>
    </citation>
    <scope>NUCLEOTIDE SEQUENCE</scope>
    <source>
        <strain evidence="2">Schooner1</strain>
    </source>
</reference>
<evidence type="ECO:0000313" key="3">
    <source>
        <dbReference type="Proteomes" id="UP001150062"/>
    </source>
</evidence>
<feature type="compositionally biased region" description="Basic residues" evidence="1">
    <location>
        <begin position="364"/>
        <end position="387"/>
    </location>
</feature>
<feature type="region of interest" description="Disordered" evidence="1">
    <location>
        <begin position="220"/>
        <end position="250"/>
    </location>
</feature>
<accession>A0ABQ8XHQ8</accession>
<evidence type="ECO:0000256" key="1">
    <source>
        <dbReference type="SAM" id="MobiDB-lite"/>
    </source>
</evidence>
<feature type="compositionally biased region" description="Basic residues" evidence="1">
    <location>
        <begin position="230"/>
        <end position="245"/>
    </location>
</feature>
<comment type="caution">
    <text evidence="2">The sequence shown here is derived from an EMBL/GenBank/DDBJ whole genome shotgun (WGS) entry which is preliminary data.</text>
</comment>
<sequence length="590" mass="68936">MGDQIDIICPQKIPFLITFNVDDTRKDILEYFFEVDPSEIVPLTKTEGSPFKPINCNDMNKTNFRNGAQYILNEKNRFTSAEGKTITIVQPQQKHDQQEDFFKSLTESDTDSCDNWGSEQNSRNTSAKKDPRQDKLEAFLSRFEKQHYHNQKLLTKNKKIVFSKQVMIIKKSLTYKELLLKIQTRFDFIPTTINIHKIQLPIKYLLFYLFDFQQNTDENGNGTGNECSLKTKKHKAKQKTKKQKKNKNDHFKIHLFNNFQNYTSSDSSNDSSSKISCSSSSPSDSSIGSERSTESQSSESYLSSKNVSSSEGEGYKARTQRKMNNKKTHKQKTKYNNKFKSLSQSKKTSKSNSKRYSKSDSKSRSTKKRKKLCSSKKKTRKRSVTNNLNKKKQVLVLVGNSNSMDYESFLYEFNTFLEKSQKVSKGNQRRNKKKNLINFKDYSFAFVNYYYSKRNGNVVIKGSDFGVKPEKMIKKFEKFESMKKKITYLDIKNLYKEIKDLSWSESSEKSIIHFTGPGGLIGYNKNHVTNIFKNFYQMNIKYNYIHFSKNSDSFVKKIKKNNSFKSKWINMIPYEDSYGPIEPKFWKNIF</sequence>
<feature type="compositionally biased region" description="Low complexity" evidence="1">
    <location>
        <begin position="270"/>
        <end position="304"/>
    </location>
</feature>
<dbReference type="Proteomes" id="UP001150062">
    <property type="component" value="Unassembled WGS sequence"/>
</dbReference>
<feature type="region of interest" description="Disordered" evidence="1">
    <location>
        <begin position="270"/>
        <end position="387"/>
    </location>
</feature>
<proteinExistence type="predicted"/>
<protein>
    <submittedName>
        <fullName evidence="2">Bromodomain testis-specific protein</fullName>
    </submittedName>
</protein>
<name>A0ABQ8XHQ8_9EUKA</name>
<keyword evidence="3" id="KW-1185">Reference proteome</keyword>